<evidence type="ECO:0000256" key="1">
    <source>
        <dbReference type="SAM" id="Phobius"/>
    </source>
</evidence>
<accession>A0A2P2MPC0</accession>
<sequence>MESHGTYMQKQLSFLQVPSMGFFFLLVPTLFFS</sequence>
<name>A0A2P2MPC0_RHIMU</name>
<reference evidence="2" key="1">
    <citation type="submission" date="2018-02" db="EMBL/GenBank/DDBJ databases">
        <title>Rhizophora mucronata_Transcriptome.</title>
        <authorList>
            <person name="Meera S.P."/>
            <person name="Sreeshan A."/>
            <person name="Augustine A."/>
        </authorList>
    </citation>
    <scope>NUCLEOTIDE SEQUENCE</scope>
    <source>
        <tissue evidence="2">Leaf</tissue>
    </source>
</reference>
<keyword evidence="1" id="KW-0812">Transmembrane</keyword>
<proteinExistence type="predicted"/>
<organism evidence="2">
    <name type="scientific">Rhizophora mucronata</name>
    <name type="common">Asiatic mangrove</name>
    <dbReference type="NCBI Taxonomy" id="61149"/>
    <lineage>
        <taxon>Eukaryota</taxon>
        <taxon>Viridiplantae</taxon>
        <taxon>Streptophyta</taxon>
        <taxon>Embryophyta</taxon>
        <taxon>Tracheophyta</taxon>
        <taxon>Spermatophyta</taxon>
        <taxon>Magnoliopsida</taxon>
        <taxon>eudicotyledons</taxon>
        <taxon>Gunneridae</taxon>
        <taxon>Pentapetalae</taxon>
        <taxon>rosids</taxon>
        <taxon>fabids</taxon>
        <taxon>Malpighiales</taxon>
        <taxon>Rhizophoraceae</taxon>
        <taxon>Rhizophora</taxon>
    </lineage>
</organism>
<dbReference type="EMBL" id="GGEC01051585">
    <property type="protein sequence ID" value="MBX32069.1"/>
    <property type="molecule type" value="Transcribed_RNA"/>
</dbReference>
<protein>
    <submittedName>
        <fullName evidence="2">Uncharacterized protein</fullName>
    </submittedName>
</protein>
<evidence type="ECO:0000313" key="2">
    <source>
        <dbReference type="EMBL" id="MBX32069.1"/>
    </source>
</evidence>
<feature type="transmembrane region" description="Helical" evidence="1">
    <location>
        <begin position="12"/>
        <end position="32"/>
    </location>
</feature>
<dbReference type="AlphaFoldDB" id="A0A2P2MPC0"/>
<keyword evidence="1" id="KW-0472">Membrane</keyword>
<keyword evidence="1" id="KW-1133">Transmembrane helix</keyword>